<dbReference type="RefSeq" id="WP_068572484.1">
    <property type="nucleotide sequence ID" value="NZ_LSRE01000044.1"/>
</dbReference>
<dbReference type="InterPro" id="IPR036527">
    <property type="entry name" value="SCP2_sterol-bd_dom_sf"/>
</dbReference>
<proteinExistence type="predicted"/>
<dbReference type="EMBL" id="LSRE01000044">
    <property type="protein sequence ID" value="KXO91222.1"/>
    <property type="molecule type" value="Genomic_DNA"/>
</dbReference>
<evidence type="ECO:0000313" key="2">
    <source>
        <dbReference type="EMBL" id="KXO91222.1"/>
    </source>
</evidence>
<dbReference type="PANTHER" id="PTHR37817:SF1">
    <property type="entry name" value="N-ACETYLTRANSFERASE EIS"/>
    <property type="match status" value="1"/>
</dbReference>
<dbReference type="InterPro" id="IPR016181">
    <property type="entry name" value="Acyl_CoA_acyltransferase"/>
</dbReference>
<evidence type="ECO:0000313" key="3">
    <source>
        <dbReference type="EMBL" id="KXP06671.1"/>
    </source>
</evidence>
<dbReference type="GO" id="GO:0030649">
    <property type="term" value="P:aminoglycoside antibiotic catabolic process"/>
    <property type="evidence" value="ECO:0007669"/>
    <property type="project" value="TreeGrafter"/>
</dbReference>
<dbReference type="InterPro" id="IPR000182">
    <property type="entry name" value="GNAT_dom"/>
</dbReference>
<reference evidence="4" key="3">
    <citation type="submission" date="2016-02" db="EMBL/GenBank/DDBJ databases">
        <authorList>
            <person name="Wen L."/>
            <person name="He K."/>
            <person name="Yang H."/>
        </authorList>
    </citation>
    <scope>NUCLEOTIDE SEQUENCE [LARGE SCALE GENOMIC DNA]</scope>
    <source>
        <strain evidence="4">JCM 15929</strain>
    </source>
</reference>
<dbReference type="PROSITE" id="PS51186">
    <property type="entry name" value="GNAT"/>
    <property type="match status" value="1"/>
</dbReference>
<dbReference type="SUPFAM" id="SSF55729">
    <property type="entry name" value="Acyl-CoA N-acyltransferases (Nat)"/>
    <property type="match status" value="1"/>
</dbReference>
<reference evidence="3" key="1">
    <citation type="submission" date="2016-02" db="EMBL/GenBank/DDBJ databases">
        <authorList>
            <person name="Teng J.L."/>
            <person name="Yang Y."/>
            <person name="Huang Y."/>
            <person name="Guo F."/>
            <person name="Wei W."/>
            <person name="Chen J.H."/>
            <person name="Wong S.Y."/>
            <person name="Lau S.K."/>
            <person name="Woo P.C."/>
        </authorList>
    </citation>
    <scope>NUCLEOTIDE SEQUENCE</scope>
    <source>
        <strain evidence="3">JCM 15929</strain>
    </source>
</reference>
<accession>A0A138A861</accession>
<sequence>MTDSSGIEFQRVRTPEQYAGFQECASIGFQQRMENAEAWTEAILADLDALDHRVAVADGRTVGTFLSFDQRLTAVGGATVPARAVSAVTVLPTHRRRGILGRHMRESLTAARVDGAAAATLIAAEYAIYARYGFGQSTEVVDYRIAVDRAQLPERSSDQLRYVGGDEYLAAADGIRERVSVPGRVSRLGINGRQSAGLLGKDDDKQRLVLRRDGDVAGVLIYTVENKWTDSRPDSTVTVSELLGIDVAAERELWAFVMSIDWVSTVLAPQRAPDDIVSTVPVDPRTVQVSNRCDMLWIRPLDVPALFAARTYAAPGRIVLDVTDPGYDGAGPGPAHGRFLIESAGAAGGAGTCAPTDEPADLALDVTDLGRLWLSDEPVARRVAVGSVRELTDGAAARADLMLFSPRRPWSVEHF</sequence>
<evidence type="ECO:0000313" key="5">
    <source>
        <dbReference type="Proteomes" id="UP000070409"/>
    </source>
</evidence>
<keyword evidence="5" id="KW-1185">Reference proteome</keyword>
<dbReference type="Proteomes" id="UP000070258">
    <property type="component" value="Unassembled WGS sequence"/>
</dbReference>
<dbReference type="OrthoDB" id="8399956at2"/>
<dbReference type="InterPro" id="IPR025559">
    <property type="entry name" value="Eis_dom"/>
</dbReference>
<dbReference type="Pfam" id="PF17668">
    <property type="entry name" value="Acetyltransf_17"/>
    <property type="match status" value="1"/>
</dbReference>
<dbReference type="EMBL" id="LSRF01000056">
    <property type="protein sequence ID" value="KXP06671.1"/>
    <property type="molecule type" value="Genomic_DNA"/>
</dbReference>
<dbReference type="InterPro" id="IPR041380">
    <property type="entry name" value="Acetyltransf_17"/>
</dbReference>
<dbReference type="Proteomes" id="UP000070409">
    <property type="component" value="Unassembled WGS sequence"/>
</dbReference>
<protein>
    <recommendedName>
        <fullName evidence="1">N-acetyltransferase domain-containing protein</fullName>
    </recommendedName>
</protein>
<evidence type="ECO:0000313" key="4">
    <source>
        <dbReference type="Proteomes" id="UP000070258"/>
    </source>
</evidence>
<dbReference type="Gene3D" id="3.40.630.30">
    <property type="match status" value="2"/>
</dbReference>
<dbReference type="SUPFAM" id="SSF55718">
    <property type="entry name" value="SCP-like"/>
    <property type="match status" value="1"/>
</dbReference>
<reference evidence="2 5" key="2">
    <citation type="submission" date="2016-02" db="EMBL/GenBank/DDBJ databases">
        <authorList>
            <person name="Teng J.L."/>
            <person name="Tang Y."/>
            <person name="Huang Y."/>
            <person name="Guo F."/>
            <person name="Wei W."/>
            <person name="Chen J.H."/>
            <person name="Wong S.Y."/>
            <person name="Lau S.K."/>
            <person name="Woo P.C."/>
        </authorList>
    </citation>
    <scope>NUCLEOTIDE SEQUENCE [LARGE SCALE GENOMIC DNA]</scope>
    <source>
        <strain evidence="2 5">JCM 13375</strain>
    </source>
</reference>
<dbReference type="GO" id="GO:0034069">
    <property type="term" value="F:aminoglycoside N-acetyltransferase activity"/>
    <property type="evidence" value="ECO:0007669"/>
    <property type="project" value="TreeGrafter"/>
</dbReference>
<feature type="domain" description="N-acetyltransferase" evidence="1">
    <location>
        <begin position="7"/>
        <end position="154"/>
    </location>
</feature>
<organism evidence="3 4">
    <name type="scientific">Tsukamurella pseudospumae</name>
    <dbReference type="NCBI Taxonomy" id="239498"/>
    <lineage>
        <taxon>Bacteria</taxon>
        <taxon>Bacillati</taxon>
        <taxon>Actinomycetota</taxon>
        <taxon>Actinomycetes</taxon>
        <taxon>Mycobacteriales</taxon>
        <taxon>Tsukamurellaceae</taxon>
        <taxon>Tsukamurella</taxon>
    </lineage>
</organism>
<dbReference type="Gene3D" id="3.30.1050.10">
    <property type="entry name" value="SCP2 sterol-binding domain"/>
    <property type="match status" value="1"/>
</dbReference>
<dbReference type="InterPro" id="IPR051554">
    <property type="entry name" value="Acetyltransferase_Eis"/>
</dbReference>
<evidence type="ECO:0000259" key="1">
    <source>
        <dbReference type="PROSITE" id="PS51186"/>
    </source>
</evidence>
<dbReference type="AlphaFoldDB" id="A0A138A861"/>
<dbReference type="PANTHER" id="PTHR37817">
    <property type="entry name" value="N-ACETYLTRANSFERASE EIS"/>
    <property type="match status" value="1"/>
</dbReference>
<gene>
    <name evidence="3" type="ORF">AXK60_11405</name>
    <name evidence="2" type="ORF">AXK61_06590</name>
</gene>
<dbReference type="Pfam" id="PF13530">
    <property type="entry name" value="SCP2_2"/>
    <property type="match status" value="1"/>
</dbReference>
<dbReference type="STRING" id="239498.AXK60_11405"/>
<comment type="caution">
    <text evidence="3">The sequence shown here is derived from an EMBL/GenBank/DDBJ whole genome shotgun (WGS) entry which is preliminary data.</text>
</comment>
<dbReference type="Pfam" id="PF13527">
    <property type="entry name" value="Acetyltransf_9"/>
    <property type="match status" value="1"/>
</dbReference>
<name>A0A138A861_9ACTN</name>